<organism evidence="1 2">
    <name type="scientific">Botrytis elliptica</name>
    <dbReference type="NCBI Taxonomy" id="278938"/>
    <lineage>
        <taxon>Eukaryota</taxon>
        <taxon>Fungi</taxon>
        <taxon>Dikarya</taxon>
        <taxon>Ascomycota</taxon>
        <taxon>Pezizomycotina</taxon>
        <taxon>Leotiomycetes</taxon>
        <taxon>Helotiales</taxon>
        <taxon>Sclerotiniaceae</taxon>
        <taxon>Botrytis</taxon>
    </lineage>
</organism>
<reference evidence="1 2" key="1">
    <citation type="submission" date="2017-12" db="EMBL/GenBank/DDBJ databases">
        <title>Comparative genomics of Botrytis spp.</title>
        <authorList>
            <person name="Valero-Jimenez C.A."/>
            <person name="Tapia P."/>
            <person name="Veloso J."/>
            <person name="Silva-Moreno E."/>
            <person name="Staats M."/>
            <person name="Valdes J.H."/>
            <person name="Van Kan J.A.L."/>
        </authorList>
    </citation>
    <scope>NUCLEOTIDE SEQUENCE [LARGE SCALE GENOMIC DNA]</scope>
    <source>
        <strain evidence="1 2">Be9601</strain>
    </source>
</reference>
<accession>A0A4Z1JYM9</accession>
<keyword evidence="2" id="KW-1185">Reference proteome</keyword>
<gene>
    <name evidence="1" type="ORF">BELL_0135g00010</name>
</gene>
<dbReference type="Proteomes" id="UP000297229">
    <property type="component" value="Unassembled WGS sequence"/>
</dbReference>
<evidence type="ECO:0000313" key="1">
    <source>
        <dbReference type="EMBL" id="TGO76810.1"/>
    </source>
</evidence>
<dbReference type="AlphaFoldDB" id="A0A4Z1JYM9"/>
<protein>
    <submittedName>
        <fullName evidence="1">Uncharacterized protein</fullName>
    </submittedName>
</protein>
<evidence type="ECO:0000313" key="2">
    <source>
        <dbReference type="Proteomes" id="UP000297229"/>
    </source>
</evidence>
<comment type="caution">
    <text evidence="1">The sequence shown here is derived from an EMBL/GenBank/DDBJ whole genome shotgun (WGS) entry which is preliminary data.</text>
</comment>
<name>A0A4Z1JYM9_9HELO</name>
<dbReference type="EMBL" id="PQXM01000134">
    <property type="protein sequence ID" value="TGO76810.1"/>
    <property type="molecule type" value="Genomic_DNA"/>
</dbReference>
<sequence length="137" mass="15579">MGRDKTGMCRQGWNYCRKIFQAWPYQVTWPACKLSISNILLHCANETSLFERFVDSYQHLIQPLETGTGLTFRSSRVRDEVSKRSHRNRQLNLHTNINDTFTLNATVTMISQVTASMPDAGKAKEHTAMAPVMVTDG</sequence>
<proteinExistence type="predicted"/>